<sequence>MTWADYLYVCERTNAYVLKEKVEKGFICTTESRIYGQSSKCYFCSATANHIIETPNFDFNCTFLLIKTRDDTIKRLLELPFEQQAMLSFLVTSKRATSLRSELRLYCIDARFSALAVLSGFNGLMASHSQCAGGQRVGLIPREFQI</sequence>
<dbReference type="EMBL" id="JBAMYC010000006">
    <property type="protein sequence ID" value="MEI1248821.1"/>
    <property type="molecule type" value="Genomic_DNA"/>
</dbReference>
<accession>A0ABU8CJK9</accession>
<comment type="caution">
    <text evidence="1">The sequence shown here is derived from an EMBL/GenBank/DDBJ whole genome shotgun (WGS) entry which is preliminary data.</text>
</comment>
<name>A0ABU8CJK9_9HYPH</name>
<reference evidence="1 2" key="1">
    <citation type="submission" date="2024-01" db="EMBL/GenBank/DDBJ databases">
        <title>Draft genome sequences of three bacterial strains isolated from Acacia saligna represent a potential new species within the genus Rhizobium.</title>
        <authorList>
            <person name="Tambong J.T."/>
            <person name="Mnasri B."/>
        </authorList>
    </citation>
    <scope>NUCLEOTIDE SEQUENCE [LARGE SCALE GENOMIC DNA]</scope>
    <source>
        <strain evidence="1 2">1AS12I</strain>
    </source>
</reference>
<proteinExistence type="predicted"/>
<evidence type="ECO:0000313" key="2">
    <source>
        <dbReference type="Proteomes" id="UP001531129"/>
    </source>
</evidence>
<organism evidence="1 2">
    <name type="scientific">Rhizobium aouanii</name>
    <dbReference type="NCBI Taxonomy" id="3118145"/>
    <lineage>
        <taxon>Bacteria</taxon>
        <taxon>Pseudomonadati</taxon>
        <taxon>Pseudomonadota</taxon>
        <taxon>Alphaproteobacteria</taxon>
        <taxon>Hyphomicrobiales</taxon>
        <taxon>Rhizobiaceae</taxon>
        <taxon>Rhizobium/Agrobacterium group</taxon>
        <taxon>Rhizobium</taxon>
    </lineage>
</organism>
<dbReference type="RefSeq" id="WP_264396676.1">
    <property type="nucleotide sequence ID" value="NZ_JBAMYB010000006.1"/>
</dbReference>
<protein>
    <submittedName>
        <fullName evidence="1">Uncharacterized protein</fullName>
    </submittedName>
</protein>
<evidence type="ECO:0000313" key="1">
    <source>
        <dbReference type="EMBL" id="MEI1248821.1"/>
    </source>
</evidence>
<dbReference type="Proteomes" id="UP001531129">
    <property type="component" value="Unassembled WGS sequence"/>
</dbReference>
<keyword evidence="2" id="KW-1185">Reference proteome</keyword>
<gene>
    <name evidence="1" type="ORF">V8Q02_12465</name>
</gene>